<protein>
    <submittedName>
        <fullName evidence="5">Glycosyl transferase family 1</fullName>
    </submittedName>
</protein>
<evidence type="ECO:0000313" key="6">
    <source>
        <dbReference type="Proteomes" id="UP000078368"/>
    </source>
</evidence>
<dbReference type="SUPFAM" id="SSF53756">
    <property type="entry name" value="UDP-Glycosyltransferase/glycogen phosphorylase"/>
    <property type="match status" value="1"/>
</dbReference>
<dbReference type="AlphaFoldDB" id="A0A179B5K8"/>
<evidence type="ECO:0000259" key="4">
    <source>
        <dbReference type="Pfam" id="PF13439"/>
    </source>
</evidence>
<dbReference type="GO" id="GO:0009250">
    <property type="term" value="P:glucan biosynthetic process"/>
    <property type="evidence" value="ECO:0007669"/>
    <property type="project" value="InterPro"/>
</dbReference>
<keyword evidence="2 5" id="KW-0808">Transferase</keyword>
<dbReference type="GO" id="GO:0016757">
    <property type="term" value="F:glycosyltransferase activity"/>
    <property type="evidence" value="ECO:0007669"/>
    <property type="project" value="UniProtKB-KW"/>
</dbReference>
<feature type="domain" description="Glycosyltransferase subfamily 4-like N-terminal" evidence="4">
    <location>
        <begin position="15"/>
        <end position="184"/>
    </location>
</feature>
<dbReference type="OrthoDB" id="6286688at2"/>
<gene>
    <name evidence="5" type="ORF">A4H34_07740</name>
</gene>
<proteinExistence type="predicted"/>
<dbReference type="InterPro" id="IPR050194">
    <property type="entry name" value="Glycosyltransferase_grp1"/>
</dbReference>
<dbReference type="InterPro" id="IPR011875">
    <property type="entry name" value="M1P_synthase"/>
</dbReference>
<dbReference type="PANTHER" id="PTHR45947:SF3">
    <property type="entry name" value="SULFOQUINOVOSYL TRANSFERASE SQD2"/>
    <property type="match status" value="1"/>
</dbReference>
<name>A0A179B5K8_9ACTO</name>
<dbReference type="GO" id="GO:1901137">
    <property type="term" value="P:carbohydrate derivative biosynthetic process"/>
    <property type="evidence" value="ECO:0007669"/>
    <property type="project" value="UniProtKB-ARBA"/>
</dbReference>
<dbReference type="Gene3D" id="3.40.50.2000">
    <property type="entry name" value="Glycogen Phosphorylase B"/>
    <property type="match status" value="2"/>
</dbReference>
<dbReference type="RefSeq" id="WP_040322642.1">
    <property type="nucleotide sequence ID" value="NZ_LVZK01000001.1"/>
</dbReference>
<dbReference type="NCBIfam" id="TIGR02149">
    <property type="entry name" value="glgA_Coryne"/>
    <property type="match status" value="1"/>
</dbReference>
<dbReference type="Pfam" id="PF00534">
    <property type="entry name" value="Glycos_transf_1"/>
    <property type="match status" value="1"/>
</dbReference>
<dbReference type="InterPro" id="IPR028098">
    <property type="entry name" value="Glyco_trans_4-like_N"/>
</dbReference>
<dbReference type="EMBL" id="LVZK01000001">
    <property type="protein sequence ID" value="OAP86982.1"/>
    <property type="molecule type" value="Genomic_DNA"/>
</dbReference>
<feature type="domain" description="Glycosyl transferase family 1" evidence="3">
    <location>
        <begin position="202"/>
        <end position="383"/>
    </location>
</feature>
<evidence type="ECO:0000313" key="5">
    <source>
        <dbReference type="EMBL" id="OAP86982.1"/>
    </source>
</evidence>
<accession>A0A179B5K8</accession>
<dbReference type="STRING" id="1823756.A4H34_07740"/>
<comment type="caution">
    <text evidence="5">The sequence shown here is derived from an EMBL/GenBank/DDBJ whole genome shotgun (WGS) entry which is preliminary data.</text>
</comment>
<sequence>MRVALLTREYPPNVYGGAGVHVEELSKVLAAHADVDVHAFDGPREAGASPAGVTVYGYDYPAELASANAAIKTLGVDLEIADRVREADILHSHTWYANMAGHIGGMLYGIPHVISAHSLEPLRPWKREQLGGGYEVSSWVERTAYEAADGIVAVSFAMKDDILRCYPKIDPDRVRVIHNGIDLSGWNAPKTDEETAAARECFASYGLDPDKPTVMFVGRITRQKGVPGLLRAIAKLPPEIQVVLCAGAPDTPEIAAETEALVEDLRSRRTGVVWISDFLSRGKIIQLLSCSTVFVTPSIYEPLGIVNLEAMAVGLPVVGTKTGGIPDCIEDGVTGTLVPIEQLDDGTGTPVHPETFEADLASALEAVCADPEKAREMGAAGRKRVEEHFSWESIALKTMDFYRDVIAGL</sequence>
<organism evidence="5 6">
    <name type="scientific">Peptidiphaga gingivicola</name>
    <dbReference type="NCBI Taxonomy" id="2741497"/>
    <lineage>
        <taxon>Bacteria</taxon>
        <taxon>Bacillati</taxon>
        <taxon>Actinomycetota</taxon>
        <taxon>Actinomycetes</taxon>
        <taxon>Actinomycetales</taxon>
        <taxon>Actinomycetaceae</taxon>
        <taxon>Peptidiphaga</taxon>
    </lineage>
</organism>
<evidence type="ECO:0000259" key="3">
    <source>
        <dbReference type="Pfam" id="PF00534"/>
    </source>
</evidence>
<evidence type="ECO:0000256" key="1">
    <source>
        <dbReference type="ARBA" id="ARBA00022676"/>
    </source>
</evidence>
<dbReference type="Pfam" id="PF13439">
    <property type="entry name" value="Glyco_transf_4"/>
    <property type="match status" value="1"/>
</dbReference>
<dbReference type="PANTHER" id="PTHR45947">
    <property type="entry name" value="SULFOQUINOVOSYL TRANSFERASE SQD2"/>
    <property type="match status" value="1"/>
</dbReference>
<dbReference type="Proteomes" id="UP000078368">
    <property type="component" value="Unassembled WGS sequence"/>
</dbReference>
<dbReference type="CDD" id="cd03801">
    <property type="entry name" value="GT4_PimA-like"/>
    <property type="match status" value="1"/>
</dbReference>
<keyword evidence="1" id="KW-0328">Glycosyltransferase</keyword>
<evidence type="ECO:0000256" key="2">
    <source>
        <dbReference type="ARBA" id="ARBA00022679"/>
    </source>
</evidence>
<reference evidence="5 6" key="1">
    <citation type="submission" date="2016-04" db="EMBL/GenBank/DDBJ databases">
        <title>Peptidophaga gingivicola gen. nov., sp. nov., isolated from human subgingival plaque.</title>
        <authorList>
            <person name="Beall C.J."/>
            <person name="Mokrzan E.M."/>
            <person name="Griffen A.L."/>
            <person name="Leys E.J."/>
        </authorList>
    </citation>
    <scope>NUCLEOTIDE SEQUENCE [LARGE SCALE GENOMIC DNA]</scope>
    <source>
        <strain evidence="5 6">BA112</strain>
    </source>
</reference>
<dbReference type="InterPro" id="IPR001296">
    <property type="entry name" value="Glyco_trans_1"/>
</dbReference>
<keyword evidence="6" id="KW-1185">Reference proteome</keyword>